<comment type="caution">
    <text evidence="6">The sequence shown here is derived from an EMBL/GenBank/DDBJ whole genome shotgun (WGS) entry which is preliminary data.</text>
</comment>
<keyword evidence="4" id="KW-0560">Oxidoreductase</keyword>
<dbReference type="InterPro" id="IPR013785">
    <property type="entry name" value="Aldolase_TIM"/>
</dbReference>
<evidence type="ECO:0000259" key="5">
    <source>
        <dbReference type="Pfam" id="PF00724"/>
    </source>
</evidence>
<dbReference type="GO" id="GO:0016491">
    <property type="term" value="F:oxidoreductase activity"/>
    <property type="evidence" value="ECO:0007669"/>
    <property type="project" value="UniProtKB-KW"/>
</dbReference>
<dbReference type="SUPFAM" id="SSF51395">
    <property type="entry name" value="FMN-linked oxidoreductases"/>
    <property type="match status" value="1"/>
</dbReference>
<keyword evidence="2" id="KW-0285">Flavoprotein</keyword>
<dbReference type="OrthoDB" id="1663137at2759"/>
<accession>A0A1Y2EDG3</accession>
<feature type="domain" description="NADH:flavin oxidoreductase/NADH oxidase N-terminal" evidence="5">
    <location>
        <begin position="18"/>
        <end position="287"/>
    </location>
</feature>
<dbReference type="Pfam" id="PF00724">
    <property type="entry name" value="Oxidored_FMN"/>
    <property type="match status" value="1"/>
</dbReference>
<dbReference type="AlphaFoldDB" id="A0A1Y2EDG3"/>
<evidence type="ECO:0000256" key="3">
    <source>
        <dbReference type="ARBA" id="ARBA00022643"/>
    </source>
</evidence>
<proteinExistence type="inferred from homology"/>
<dbReference type="PANTHER" id="PTHR43656:SF5">
    <property type="entry name" value="NADH:FLAVIN OXIDOREDUCTASE_NADH OXIDASE N-TERMINAL DOMAIN-CONTAINING PROTEIN"/>
    <property type="match status" value="1"/>
</dbReference>
<dbReference type="Gene3D" id="3.20.20.70">
    <property type="entry name" value="Aldolase class I"/>
    <property type="match status" value="1"/>
</dbReference>
<dbReference type="InterPro" id="IPR051799">
    <property type="entry name" value="NADH_flavin_oxidoreductase"/>
</dbReference>
<keyword evidence="7" id="KW-1185">Reference proteome</keyword>
<dbReference type="InterPro" id="IPR001155">
    <property type="entry name" value="OxRdtase_FMN_N"/>
</dbReference>
<protein>
    <recommendedName>
        <fullName evidence="5">NADH:flavin oxidoreductase/NADH oxidase N-terminal domain-containing protein</fullName>
    </recommendedName>
</protein>
<dbReference type="Proteomes" id="UP000193689">
    <property type="component" value="Unassembled WGS sequence"/>
</dbReference>
<dbReference type="RefSeq" id="XP_040719550.1">
    <property type="nucleotide sequence ID" value="XM_040859322.1"/>
</dbReference>
<name>A0A1Y2EDG3_9PEZI</name>
<dbReference type="STRING" id="1141098.A0A1Y2EDG3"/>
<evidence type="ECO:0000256" key="4">
    <source>
        <dbReference type="ARBA" id="ARBA00023002"/>
    </source>
</evidence>
<evidence type="ECO:0000256" key="2">
    <source>
        <dbReference type="ARBA" id="ARBA00022630"/>
    </source>
</evidence>
<sequence length="459" mass="51099">MERKRFQGELTDPAPLAQPLHFEFSGRTARNRLHKSPITERLSTWHPTDLPKRGIPTKELVHVYRRWGEGGFGLMATGNVMIEYDHLEAAGNPIIPREAPFSGERFEAFQEVAEAGKKNGALIVAQLSHPGRQVPSEIQPYPLSASDVQIEGTVMGMTFGKPRAMNKQDIEKVVDGFAHAAEYCYKAGFDGVEIHAAHGYLLAQFLALTTNKRTDEYGGPLSNRARIIFEIADAIRARVPKKSFILGIKINSVEFQSGGIAPEDCKWICVELERHGLDFVELSGGTYEAIAFSHKRESSRKREAYFLEFADMIVPELKRTKAYVTGGLRTVSGMVKALDTVHGIGLARPICNEFDLPHKILSGQVQGALDCLLDEQDYLLTDVAAGTQVRIVGKDKAPLDFTQEKYLNVFQEAMQKWMQEKAEDTDGSTFGWVDIDDEKLQPYGKPYSVPQLDGLQASL</sequence>
<reference evidence="6 7" key="1">
    <citation type="submission" date="2016-07" db="EMBL/GenBank/DDBJ databases">
        <title>Pervasive Adenine N6-methylation of Active Genes in Fungi.</title>
        <authorList>
            <consortium name="DOE Joint Genome Institute"/>
            <person name="Mondo S.J."/>
            <person name="Dannebaum R.O."/>
            <person name="Kuo R.C."/>
            <person name="Labutti K."/>
            <person name="Haridas S."/>
            <person name="Kuo A."/>
            <person name="Salamov A."/>
            <person name="Ahrendt S.R."/>
            <person name="Lipzen A."/>
            <person name="Sullivan W."/>
            <person name="Andreopoulos W.B."/>
            <person name="Clum A."/>
            <person name="Lindquist E."/>
            <person name="Daum C."/>
            <person name="Ramamoorthy G.K."/>
            <person name="Gryganskyi A."/>
            <person name="Culley D."/>
            <person name="Magnuson J.K."/>
            <person name="James T.Y."/>
            <person name="O'Malley M.A."/>
            <person name="Stajich J.E."/>
            <person name="Spatafora J.W."/>
            <person name="Visel A."/>
            <person name="Grigoriev I.V."/>
        </authorList>
    </citation>
    <scope>NUCLEOTIDE SEQUENCE [LARGE SCALE GENOMIC DNA]</scope>
    <source>
        <strain evidence="6 7">CBS 129021</strain>
    </source>
</reference>
<comment type="similarity">
    <text evidence="1">Belongs to the NADH:flavin oxidoreductase/NADH oxidase family.</text>
</comment>
<keyword evidence="3" id="KW-0288">FMN</keyword>
<evidence type="ECO:0000313" key="6">
    <source>
        <dbReference type="EMBL" id="ORY69600.1"/>
    </source>
</evidence>
<dbReference type="CDD" id="cd04733">
    <property type="entry name" value="OYE_like_2_FMN"/>
    <property type="match status" value="1"/>
</dbReference>
<dbReference type="PANTHER" id="PTHR43656">
    <property type="entry name" value="BINDING OXIDOREDUCTASE, PUTATIVE (AFU_ORTHOLOGUE AFUA_2G08260)-RELATED"/>
    <property type="match status" value="1"/>
</dbReference>
<evidence type="ECO:0000256" key="1">
    <source>
        <dbReference type="ARBA" id="ARBA00005979"/>
    </source>
</evidence>
<gene>
    <name evidence="6" type="ORF">BCR38DRAFT_419545</name>
</gene>
<evidence type="ECO:0000313" key="7">
    <source>
        <dbReference type="Proteomes" id="UP000193689"/>
    </source>
</evidence>
<organism evidence="6 7">
    <name type="scientific">Pseudomassariella vexata</name>
    <dbReference type="NCBI Taxonomy" id="1141098"/>
    <lineage>
        <taxon>Eukaryota</taxon>
        <taxon>Fungi</taxon>
        <taxon>Dikarya</taxon>
        <taxon>Ascomycota</taxon>
        <taxon>Pezizomycotina</taxon>
        <taxon>Sordariomycetes</taxon>
        <taxon>Xylariomycetidae</taxon>
        <taxon>Amphisphaeriales</taxon>
        <taxon>Pseudomassariaceae</taxon>
        <taxon>Pseudomassariella</taxon>
    </lineage>
</organism>
<dbReference type="InParanoid" id="A0A1Y2EDG3"/>
<dbReference type="GeneID" id="63775534"/>
<dbReference type="EMBL" id="MCFJ01000002">
    <property type="protein sequence ID" value="ORY69600.1"/>
    <property type="molecule type" value="Genomic_DNA"/>
</dbReference>
<dbReference type="GO" id="GO:0010181">
    <property type="term" value="F:FMN binding"/>
    <property type="evidence" value="ECO:0007669"/>
    <property type="project" value="InterPro"/>
</dbReference>